<dbReference type="InterPro" id="IPR000217">
    <property type="entry name" value="Tubulin"/>
</dbReference>
<dbReference type="InterPro" id="IPR002967">
    <property type="entry name" value="Delta_tubulin"/>
</dbReference>
<reference evidence="17" key="1">
    <citation type="submission" date="2017-04" db="EMBL/GenBank/DDBJ databases">
        <title>Plasmodium gonderi genome.</title>
        <authorList>
            <person name="Arisue N."/>
            <person name="Honma H."/>
            <person name="Kawai S."/>
            <person name="Tougan T."/>
            <person name="Tanabe K."/>
            <person name="Horii T."/>
        </authorList>
    </citation>
    <scope>NUCLEOTIDE SEQUENCE [LARGE SCALE GENOMIC DNA]</scope>
    <source>
        <strain evidence="17">ATCC 30045</strain>
    </source>
</reference>
<comment type="similarity">
    <text evidence="4">Belongs to the tubulin family.</text>
</comment>
<dbReference type="GO" id="GO:0005525">
    <property type="term" value="F:GTP binding"/>
    <property type="evidence" value="ECO:0007669"/>
    <property type="project" value="UniProtKB-KW"/>
</dbReference>
<gene>
    <name evidence="16" type="ORF">PGO_073180</name>
</gene>
<evidence type="ECO:0000256" key="9">
    <source>
        <dbReference type="ARBA" id="ARBA00023134"/>
    </source>
</evidence>
<dbReference type="PRINTS" id="PR01224">
    <property type="entry name" value="DELTATUBULIN"/>
</dbReference>
<dbReference type="GO" id="GO:0005634">
    <property type="term" value="C:nucleus"/>
    <property type="evidence" value="ECO:0007669"/>
    <property type="project" value="UniProtKB-SubCell"/>
</dbReference>
<evidence type="ECO:0000256" key="12">
    <source>
        <dbReference type="ARBA" id="ARBA00030594"/>
    </source>
</evidence>
<evidence type="ECO:0000256" key="14">
    <source>
        <dbReference type="SAM" id="MobiDB-lite"/>
    </source>
</evidence>
<keyword evidence="11" id="KW-0966">Cell projection</keyword>
<feature type="domain" description="Tubulin/FtsZ GTPase" evidence="15">
    <location>
        <begin position="67"/>
        <end position="370"/>
    </location>
</feature>
<evidence type="ECO:0000256" key="11">
    <source>
        <dbReference type="ARBA" id="ARBA00023273"/>
    </source>
</evidence>
<dbReference type="SUPFAM" id="SSF52490">
    <property type="entry name" value="Tubulin nucleotide-binding domain-like"/>
    <property type="match status" value="1"/>
</dbReference>
<evidence type="ECO:0000256" key="13">
    <source>
        <dbReference type="ARBA" id="ARBA00046149"/>
    </source>
</evidence>
<comment type="caution">
    <text evidence="16">The sequence shown here is derived from an EMBL/GenBank/DDBJ whole genome shotgun (WGS) entry which is preliminary data.</text>
</comment>
<dbReference type="InterPro" id="IPR003008">
    <property type="entry name" value="Tubulin_FtsZ_GTPase"/>
</dbReference>
<evidence type="ECO:0000256" key="4">
    <source>
        <dbReference type="ARBA" id="ARBA00009636"/>
    </source>
</evidence>
<feature type="region of interest" description="Disordered" evidence="14">
    <location>
        <begin position="386"/>
        <end position="405"/>
    </location>
</feature>
<dbReference type="Gene3D" id="3.40.50.1440">
    <property type="entry name" value="Tubulin/FtsZ, GTPase domain"/>
    <property type="match status" value="1"/>
</dbReference>
<organism evidence="16 17">
    <name type="scientific">Plasmodium gonderi</name>
    <dbReference type="NCBI Taxonomy" id="77519"/>
    <lineage>
        <taxon>Eukaryota</taxon>
        <taxon>Sar</taxon>
        <taxon>Alveolata</taxon>
        <taxon>Apicomplexa</taxon>
        <taxon>Aconoidasida</taxon>
        <taxon>Haemosporida</taxon>
        <taxon>Plasmodiidae</taxon>
        <taxon>Plasmodium</taxon>
        <taxon>Plasmodium (Plasmodium)</taxon>
    </lineage>
</organism>
<keyword evidence="8" id="KW-0970">Cilium biogenesis/degradation</keyword>
<evidence type="ECO:0000256" key="3">
    <source>
        <dbReference type="ARBA" id="ARBA00004138"/>
    </source>
</evidence>
<dbReference type="EMBL" id="BDQF01000008">
    <property type="protein sequence ID" value="GAW80403.1"/>
    <property type="molecule type" value="Genomic_DNA"/>
</dbReference>
<dbReference type="Proteomes" id="UP000195521">
    <property type="component" value="Unassembled WGS sequence"/>
</dbReference>
<keyword evidence="6" id="KW-0493">Microtubule</keyword>
<dbReference type="SMART" id="SM00864">
    <property type="entry name" value="Tubulin"/>
    <property type="match status" value="1"/>
</dbReference>
<dbReference type="SUPFAM" id="SSF55307">
    <property type="entry name" value="Tubulin C-terminal domain-like"/>
    <property type="match status" value="1"/>
</dbReference>
<comment type="function">
    <text evidence="13">Acts as a positive regulator of hedgehog signaling and regulates ciliary function.</text>
</comment>
<evidence type="ECO:0000256" key="2">
    <source>
        <dbReference type="ARBA" id="ARBA00004123"/>
    </source>
</evidence>
<dbReference type="GO" id="GO:0030030">
    <property type="term" value="P:cell projection organization"/>
    <property type="evidence" value="ECO:0007669"/>
    <property type="project" value="UniProtKB-KW"/>
</dbReference>
<accession>A0A1Y1JIX9</accession>
<evidence type="ECO:0000259" key="15">
    <source>
        <dbReference type="SMART" id="SM00864"/>
    </source>
</evidence>
<evidence type="ECO:0000313" key="16">
    <source>
        <dbReference type="EMBL" id="GAW80403.1"/>
    </source>
</evidence>
<evidence type="ECO:0000256" key="7">
    <source>
        <dbReference type="ARBA" id="ARBA00022741"/>
    </source>
</evidence>
<name>A0A1Y1JIX9_PLAGO</name>
<dbReference type="GO" id="GO:0005200">
    <property type="term" value="F:structural constituent of cytoskeleton"/>
    <property type="evidence" value="ECO:0007669"/>
    <property type="project" value="InterPro"/>
</dbReference>
<evidence type="ECO:0000256" key="5">
    <source>
        <dbReference type="ARBA" id="ARBA00014184"/>
    </source>
</evidence>
<dbReference type="GO" id="GO:0007017">
    <property type="term" value="P:microtubule-based process"/>
    <property type="evidence" value="ECO:0007669"/>
    <property type="project" value="InterPro"/>
</dbReference>
<dbReference type="OrthoDB" id="10250004at2759"/>
<evidence type="ECO:0000256" key="6">
    <source>
        <dbReference type="ARBA" id="ARBA00022701"/>
    </source>
</evidence>
<evidence type="ECO:0000256" key="1">
    <source>
        <dbReference type="ARBA" id="ARBA00004114"/>
    </source>
</evidence>
<dbReference type="GO" id="GO:0005874">
    <property type="term" value="C:microtubule"/>
    <property type="evidence" value="ECO:0007669"/>
    <property type="project" value="UniProtKB-KW"/>
</dbReference>
<evidence type="ECO:0000256" key="8">
    <source>
        <dbReference type="ARBA" id="ARBA00022794"/>
    </source>
</evidence>
<dbReference type="InterPro" id="IPR036525">
    <property type="entry name" value="Tubulin/FtsZ_GTPase_sf"/>
</dbReference>
<dbReference type="AlphaFoldDB" id="A0A1Y1JIX9"/>
<dbReference type="Pfam" id="PF00091">
    <property type="entry name" value="Tubulin"/>
    <property type="match status" value="1"/>
</dbReference>
<keyword evidence="7" id="KW-0547">Nucleotide-binding</keyword>
<dbReference type="RefSeq" id="XP_028542992.1">
    <property type="nucleotide sequence ID" value="XM_028687191.1"/>
</dbReference>
<evidence type="ECO:0000256" key="10">
    <source>
        <dbReference type="ARBA" id="ARBA00023242"/>
    </source>
</evidence>
<keyword evidence="10" id="KW-0539">Nucleus</keyword>
<keyword evidence="17" id="KW-1185">Reference proteome</keyword>
<dbReference type="PANTHER" id="PTHR11588">
    <property type="entry name" value="TUBULIN"/>
    <property type="match status" value="1"/>
</dbReference>
<protein>
    <recommendedName>
        <fullName evidence="5">Tubulin delta chain</fullName>
    </recommendedName>
    <alternativeName>
        <fullName evidence="12">Delta-tubulin</fullName>
    </alternativeName>
</protein>
<dbReference type="OMA" id="KFELMCK"/>
<dbReference type="InterPro" id="IPR008280">
    <property type="entry name" value="Tub_FtsZ_C"/>
</dbReference>
<dbReference type="GO" id="GO:0005929">
    <property type="term" value="C:cilium"/>
    <property type="evidence" value="ECO:0007669"/>
    <property type="project" value="UniProtKB-SubCell"/>
</dbReference>
<keyword evidence="9" id="KW-0342">GTP-binding</keyword>
<dbReference type="GO" id="GO:0005814">
    <property type="term" value="C:centriole"/>
    <property type="evidence" value="ECO:0007669"/>
    <property type="project" value="UniProtKB-SubCell"/>
</dbReference>
<sequence length="727" mass="82472">MTVLSVQIGQCGNQLGRSFLDTIYNHICSSKNESFRSKLTDMYFDEEYQYGNNIFPIIEYEDYSNTRRSIVSESNNVMCLSNYIARCILIDMEPKVIEKCLYGDISEHRVVDNMNEYRTKKKKEMCDNIEDAESQQKYVCGMEEYYEPSNNLLKIFKQDKSVEVCSNTVSCDNRKEESCECSLSGQLCGHMGIGSERTNARRKREYTVNTWKYNNRSFIYGLNGSGNNWSYGFNVHAKNICEHFLNLMNKEMEKNESKENIDNILLFHSLAGGSGSGISSYISYLLKDEYPKVNLFNVCVLPYMFGEISVQSMNSILCLSSLYDVSDGIVLFENDKFELMCKRINNENINTDEINRYISLFLAYTIGLPVDFSNLPCAGGSARTSAGGSARTSAGGSASASASTSGYNKYTNVMNSVLRDLCCHPNYKLLTARYLPQVFEENMKFEQNSFNMLLKRMHKMLISGRVLDYDIPNNRCTAPGVASAYYATENFNVDPYFVRLSSRDLRNSCAFLKQIHIPIYLRESISKSYLISQQNSMLLKKGVKNYSIRGQTKNYAPTGGGSISTTNTSTVINMSNMKNRGSSPIDVPNRTHHHLVGSSDVQITNGTHFLHNNVVFSSKMMMRGEIQENINFDLFKSHVLYSNKSLNPIEVYIDDSKEFSYNSLSMISNCLTPIPTLKKILENAKMLYGSNAYMYQYNAYGVSHDQVHTSLMAIEQVISSYESFSSD</sequence>
<comment type="subcellular location">
    <subcellularLocation>
        <location evidence="3">Cell projection</location>
        <location evidence="3">Cilium</location>
    </subcellularLocation>
    <subcellularLocation>
        <location evidence="1">Cytoplasm</location>
        <location evidence="1">Cytoskeleton</location>
        <location evidence="1">Microtubule organizing center</location>
        <location evidence="1">Centrosome</location>
        <location evidence="1">Centriole</location>
    </subcellularLocation>
    <subcellularLocation>
        <location evidence="2">Nucleus</location>
    </subcellularLocation>
</comment>
<evidence type="ECO:0000313" key="17">
    <source>
        <dbReference type="Proteomes" id="UP000195521"/>
    </source>
</evidence>
<dbReference type="GeneID" id="39747116"/>
<proteinExistence type="inferred from homology"/>